<organism evidence="4 6">
    <name type="scientific">Pseudomonas brassicae</name>
    <dbReference type="NCBI Taxonomy" id="2708063"/>
    <lineage>
        <taxon>Bacteria</taxon>
        <taxon>Pseudomonadati</taxon>
        <taxon>Pseudomonadota</taxon>
        <taxon>Gammaproteobacteria</taxon>
        <taxon>Pseudomonadales</taxon>
        <taxon>Pseudomonadaceae</taxon>
        <taxon>Pseudomonas</taxon>
    </lineage>
</organism>
<accession>A0A6B3NNR7</accession>
<dbReference type="Proteomes" id="UP000482634">
    <property type="component" value="Unassembled WGS sequence"/>
</dbReference>
<evidence type="ECO:0000313" key="4">
    <source>
        <dbReference type="EMBL" id="NER65052.1"/>
    </source>
</evidence>
<proteinExistence type="predicted"/>
<reference evidence="5 6" key="1">
    <citation type="submission" date="2020-02" db="EMBL/GenBank/DDBJ databases">
        <title>Broccoli isolated Pseudomonas sp.</title>
        <authorList>
            <person name="Fujikawa T."/>
            <person name="Sawada H."/>
        </authorList>
    </citation>
    <scope>NUCLEOTIDE SEQUENCE [LARGE SCALE GENOMIC DNA]</scope>
    <source>
        <strain evidence="4 6">MAFF212427</strain>
        <strain evidence="3 5">MAFF212428</strain>
    </source>
</reference>
<gene>
    <name evidence="3" type="ORF">G3435_09350</name>
    <name evidence="4" type="ORF">G3436_15725</name>
</gene>
<dbReference type="RefSeq" id="WP_163946601.1">
    <property type="nucleotide sequence ID" value="NZ_JAAHBU010000219.1"/>
</dbReference>
<protein>
    <recommendedName>
        <fullName evidence="7">Secreted protein</fullName>
    </recommendedName>
</protein>
<dbReference type="AlphaFoldDB" id="A0A6B3NNR7"/>
<accession>A0A6M0CXC6</accession>
<name>A0A6B3NNR7_9PSED</name>
<dbReference type="Proteomes" id="UP000480410">
    <property type="component" value="Unassembled WGS sequence"/>
</dbReference>
<feature type="signal peptide" evidence="2">
    <location>
        <begin position="1"/>
        <end position="24"/>
    </location>
</feature>
<feature type="chain" id="PRO_5044630319" description="Secreted protein" evidence="2">
    <location>
        <begin position="25"/>
        <end position="74"/>
    </location>
</feature>
<evidence type="ECO:0000256" key="2">
    <source>
        <dbReference type="SAM" id="SignalP"/>
    </source>
</evidence>
<evidence type="ECO:0000256" key="1">
    <source>
        <dbReference type="SAM" id="MobiDB-lite"/>
    </source>
</evidence>
<evidence type="ECO:0000313" key="5">
    <source>
        <dbReference type="Proteomes" id="UP000480410"/>
    </source>
</evidence>
<evidence type="ECO:0008006" key="7">
    <source>
        <dbReference type="Google" id="ProtNLM"/>
    </source>
</evidence>
<evidence type="ECO:0000313" key="3">
    <source>
        <dbReference type="EMBL" id="NER60139.1"/>
    </source>
</evidence>
<comment type="caution">
    <text evidence="4">The sequence shown here is derived from an EMBL/GenBank/DDBJ whole genome shotgun (WGS) entry which is preliminary data.</text>
</comment>
<feature type="region of interest" description="Disordered" evidence="1">
    <location>
        <begin position="44"/>
        <end position="74"/>
    </location>
</feature>
<dbReference type="EMBL" id="JAAHBU010000219">
    <property type="protein sequence ID" value="NER65052.1"/>
    <property type="molecule type" value="Genomic_DNA"/>
</dbReference>
<keyword evidence="2" id="KW-0732">Signal</keyword>
<keyword evidence="6" id="KW-1185">Reference proteome</keyword>
<dbReference type="EMBL" id="JAAHBV010000187">
    <property type="protein sequence ID" value="NER60139.1"/>
    <property type="molecule type" value="Genomic_DNA"/>
</dbReference>
<evidence type="ECO:0000313" key="6">
    <source>
        <dbReference type="Proteomes" id="UP000482634"/>
    </source>
</evidence>
<sequence>MSNSMGIASIFVLSSVLLSPLAMAEESPSFVAQYAAHAAAAQRGREALAQQHQDHAKGLEQTASKETAKADKDS</sequence>